<dbReference type="InterPro" id="IPR036737">
    <property type="entry name" value="OmpA-like_sf"/>
</dbReference>
<dbReference type="PANTHER" id="PTHR30329">
    <property type="entry name" value="STATOR ELEMENT OF FLAGELLAR MOTOR COMPLEX"/>
    <property type="match status" value="1"/>
</dbReference>
<dbReference type="CDD" id="cd07185">
    <property type="entry name" value="OmpA_C-like"/>
    <property type="match status" value="1"/>
</dbReference>
<dbReference type="SUPFAM" id="SSF48452">
    <property type="entry name" value="TPR-like"/>
    <property type="match status" value="1"/>
</dbReference>
<dbReference type="Pfam" id="PF07676">
    <property type="entry name" value="PD40"/>
    <property type="match status" value="1"/>
</dbReference>
<dbReference type="Gene3D" id="1.25.40.10">
    <property type="entry name" value="Tetratricopeptide repeat domain"/>
    <property type="match status" value="1"/>
</dbReference>
<dbReference type="Proteomes" id="UP000622475">
    <property type="component" value="Unassembled WGS sequence"/>
</dbReference>
<evidence type="ECO:0000256" key="1">
    <source>
        <dbReference type="ARBA" id="ARBA00004442"/>
    </source>
</evidence>
<accession>A0A929KU59</accession>
<keyword evidence="2 4" id="KW-0472">Membrane</keyword>
<evidence type="ECO:0000313" key="7">
    <source>
        <dbReference type="EMBL" id="MBE9661614.1"/>
    </source>
</evidence>
<organism evidence="7 8">
    <name type="scientific">Mucilaginibacter myungsuensis</name>
    <dbReference type="NCBI Taxonomy" id="649104"/>
    <lineage>
        <taxon>Bacteria</taxon>
        <taxon>Pseudomonadati</taxon>
        <taxon>Bacteroidota</taxon>
        <taxon>Sphingobacteriia</taxon>
        <taxon>Sphingobacteriales</taxon>
        <taxon>Sphingobacteriaceae</taxon>
        <taxon>Mucilaginibacter</taxon>
    </lineage>
</organism>
<dbReference type="SUPFAM" id="SSF103088">
    <property type="entry name" value="OmpA-like"/>
    <property type="match status" value="1"/>
</dbReference>
<evidence type="ECO:0000256" key="4">
    <source>
        <dbReference type="PROSITE-ProRule" id="PRU00473"/>
    </source>
</evidence>
<dbReference type="RefSeq" id="WP_194110798.1">
    <property type="nucleotide sequence ID" value="NZ_JADFFL010000002.1"/>
</dbReference>
<name>A0A929KU59_9SPHI</name>
<evidence type="ECO:0000256" key="3">
    <source>
        <dbReference type="ARBA" id="ARBA00023237"/>
    </source>
</evidence>
<dbReference type="Pfam" id="PF00691">
    <property type="entry name" value="OmpA"/>
    <property type="match status" value="1"/>
</dbReference>
<keyword evidence="8" id="KW-1185">Reference proteome</keyword>
<dbReference type="InterPro" id="IPR006665">
    <property type="entry name" value="OmpA-like"/>
</dbReference>
<dbReference type="PROSITE" id="PS51123">
    <property type="entry name" value="OMPA_2"/>
    <property type="match status" value="1"/>
</dbReference>
<dbReference type="EMBL" id="JADFFL010000002">
    <property type="protein sequence ID" value="MBE9661614.1"/>
    <property type="molecule type" value="Genomic_DNA"/>
</dbReference>
<evidence type="ECO:0000256" key="2">
    <source>
        <dbReference type="ARBA" id="ARBA00023136"/>
    </source>
</evidence>
<comment type="subcellular location">
    <subcellularLocation>
        <location evidence="1">Cell outer membrane</location>
    </subcellularLocation>
</comment>
<dbReference type="AlphaFoldDB" id="A0A929KU59"/>
<feature type="chain" id="PRO_5037968021" evidence="5">
    <location>
        <begin position="21"/>
        <end position="678"/>
    </location>
</feature>
<dbReference type="InterPro" id="IPR006664">
    <property type="entry name" value="OMP_bac"/>
</dbReference>
<sequence length="678" mass="76471">MIRYLLLFISVLLLTAGANAQELTSRRTQADRLFERAEYYNSLEIYLKLAESENAPVEVWERIADCYRLMNNYERAEEWYAKLINIKGIRIVDVFFYAEALLRNKKFALAKDMYKRYYANETDKGLVNFRLAVCDSAEAWMKRDGNYAITVEKRLNTIFSDWGPSYLNKDTLLFTSDLATGEYRNNDKGIYARTGNEWLKMFTYDIKKQRINDVDFQRSGRINLKKDYHTGPMVVNQTGDTAYVTVTTRAGRGSLSNVKTPYDERVYIRRLELVMVIKEKGKWSKFVPFQYNDVSKYSVGHVALTPDGKMLYFTSDMPGGLGKTDIWYCQRLSDGKWSKPINCGKTINTVADEAFPSIGGDSKLYFASKGLPGMGGYDIFSSTGSGTNWSEPKNLKHPLNSTSDDFALATLDGKTGFFSSDRQGGSGNDDIYAFTYTGTDDQLKTSQPIAAKPAPPTTNAALGSPAMVILEGTVMNNASGKQIDSVSVTLRNSEGIPLEGKMVGPDGKFQFKVVPGRDYTVETRRKGFYPVSNHLPGRSIVPGFSAIIQLAMEPLTTDKTFIIRNIYYDLNMYDIRPDAQTEMDNLVRIMKENPTIKIELSAHTDARGSDYYNMLLSDARAKAAVAYLRRHGIAGSRMVAKGYGETRLLNECANRVRCSEEDHQFNRRTEIKIIEGVK</sequence>
<dbReference type="PANTHER" id="PTHR30329:SF21">
    <property type="entry name" value="LIPOPROTEIN YIAD-RELATED"/>
    <property type="match status" value="1"/>
</dbReference>
<dbReference type="SUPFAM" id="SSF82171">
    <property type="entry name" value="DPP6 N-terminal domain-like"/>
    <property type="match status" value="1"/>
</dbReference>
<feature type="signal peptide" evidence="5">
    <location>
        <begin position="1"/>
        <end position="20"/>
    </location>
</feature>
<evidence type="ECO:0000259" key="6">
    <source>
        <dbReference type="PROSITE" id="PS51123"/>
    </source>
</evidence>
<evidence type="ECO:0000313" key="8">
    <source>
        <dbReference type="Proteomes" id="UP000622475"/>
    </source>
</evidence>
<feature type="domain" description="OmpA-like" evidence="6">
    <location>
        <begin position="555"/>
        <end position="677"/>
    </location>
</feature>
<comment type="caution">
    <text evidence="7">The sequence shown here is derived from an EMBL/GenBank/DDBJ whole genome shotgun (WGS) entry which is preliminary data.</text>
</comment>
<dbReference type="InterPro" id="IPR011659">
    <property type="entry name" value="WD40"/>
</dbReference>
<keyword evidence="3" id="KW-0998">Cell outer membrane</keyword>
<reference evidence="7" key="1">
    <citation type="submission" date="2020-10" db="EMBL/GenBank/DDBJ databases">
        <title>Mucilaginibacter mali sp. nov., isolated from rhizosphere soil of apple orchard.</title>
        <authorList>
            <person name="Lee J.-S."/>
            <person name="Kim H.S."/>
            <person name="Kim J.-S."/>
        </authorList>
    </citation>
    <scope>NUCLEOTIDE SEQUENCE</scope>
    <source>
        <strain evidence="7">KCTC 22746</strain>
    </source>
</reference>
<dbReference type="SUPFAM" id="SSF49478">
    <property type="entry name" value="Cna protein B-type domain"/>
    <property type="match status" value="1"/>
</dbReference>
<evidence type="ECO:0000256" key="5">
    <source>
        <dbReference type="SAM" id="SignalP"/>
    </source>
</evidence>
<dbReference type="PRINTS" id="PR01021">
    <property type="entry name" value="OMPADOMAIN"/>
</dbReference>
<gene>
    <name evidence="7" type="ORF">IRJ16_06935</name>
</gene>
<dbReference type="Gene3D" id="3.30.1330.60">
    <property type="entry name" value="OmpA-like domain"/>
    <property type="match status" value="1"/>
</dbReference>
<proteinExistence type="predicted"/>
<dbReference type="GO" id="GO:0009279">
    <property type="term" value="C:cell outer membrane"/>
    <property type="evidence" value="ECO:0007669"/>
    <property type="project" value="UniProtKB-SubCell"/>
</dbReference>
<dbReference type="InterPro" id="IPR011990">
    <property type="entry name" value="TPR-like_helical_dom_sf"/>
</dbReference>
<dbReference type="InterPro" id="IPR050330">
    <property type="entry name" value="Bact_OuterMem_StrucFunc"/>
</dbReference>
<protein>
    <submittedName>
        <fullName evidence="7">OmpA family protein</fullName>
    </submittedName>
</protein>
<keyword evidence="5" id="KW-0732">Signal</keyword>